<dbReference type="EMBL" id="BMRG01000023">
    <property type="protein sequence ID" value="GGP82514.1"/>
    <property type="molecule type" value="Genomic_DNA"/>
</dbReference>
<evidence type="ECO:0000259" key="10">
    <source>
        <dbReference type="Pfam" id="PF00291"/>
    </source>
</evidence>
<dbReference type="SUPFAM" id="SSF53686">
    <property type="entry name" value="Tryptophan synthase beta subunit-like PLP-dependent enzymes"/>
    <property type="match status" value="1"/>
</dbReference>
<evidence type="ECO:0000256" key="1">
    <source>
        <dbReference type="ARBA" id="ARBA00001933"/>
    </source>
</evidence>
<comment type="subunit">
    <text evidence="5">Homodimer.</text>
</comment>
<proteinExistence type="inferred from homology"/>
<evidence type="ECO:0000256" key="3">
    <source>
        <dbReference type="ARBA" id="ARBA00004924"/>
    </source>
</evidence>
<dbReference type="InterPro" id="IPR050214">
    <property type="entry name" value="Cys_Synth/Cystath_Beta-Synth"/>
</dbReference>
<dbReference type="Gene3D" id="3.40.50.1100">
    <property type="match status" value="2"/>
</dbReference>
<comment type="function">
    <text evidence="2">Catalyzes the synthesis of N-((2S)-2-amino-2-carboxyethyl)-L-glutamate (ACEGA) from O-phospho-L-serine and L-glutamate. Involved in the biosynthesis of L-2,3-diaminopropionic acid (L-Dap), a precursor of staphyloferrin B and antibiotics.</text>
</comment>
<dbReference type="InterPro" id="IPR036052">
    <property type="entry name" value="TrpB-like_PALP_sf"/>
</dbReference>
<dbReference type="RefSeq" id="WP_189227233.1">
    <property type="nucleotide sequence ID" value="NZ_BMRG01000023.1"/>
</dbReference>
<keyword evidence="8" id="KW-0808">Transferase</keyword>
<comment type="caution">
    <text evidence="11">The sequence shown here is derived from an EMBL/GenBank/DDBJ whole genome shotgun (WGS) entry which is preliminary data.</text>
</comment>
<sequence length="358" mass="37615">MTDLLAAVRTPAPGDQVASLPGLTSVAGGAGNTVGGVLSTVANTPLVELTRIAPGLDARVFAKLEQFNPGGSIKDRSALSMVRGRVDSGELVPGRSVVVESSSGNLAVGMAQVCRYYGLRFVCVVDAKTNRQTLSILRAYGAEVDVVAEPDPRTGEFLPSRLARVRELVAAIPHAYWPNQYANPLNPKAHEQTMHEIANAMDGRVDYLFCSVGSFGTLRGCAQYVADHGLRTSIVGVDAVGSVIFDGQAPAPRHIPGHGASLRPPLYDAGAADHVVHVSDVECVAACRRLVATEAILAGGSSGATVSALEKFADRIPPGARCALIFPDTGDRYLDTIYCDSWVAERFGAVPATEVHPC</sequence>
<evidence type="ECO:0000256" key="6">
    <source>
        <dbReference type="ARBA" id="ARBA00012331"/>
    </source>
</evidence>
<evidence type="ECO:0000256" key="4">
    <source>
        <dbReference type="ARBA" id="ARBA00008519"/>
    </source>
</evidence>
<dbReference type="GO" id="GO:0016765">
    <property type="term" value="F:transferase activity, transferring alkyl or aryl (other than methyl) groups"/>
    <property type="evidence" value="ECO:0007669"/>
    <property type="project" value="UniProtKB-ARBA"/>
</dbReference>
<keyword evidence="9" id="KW-0663">Pyridoxal phosphate</keyword>
<dbReference type="AlphaFoldDB" id="A0A918ATJ5"/>
<keyword evidence="12" id="KW-1185">Reference proteome</keyword>
<evidence type="ECO:0000256" key="2">
    <source>
        <dbReference type="ARBA" id="ARBA00004056"/>
    </source>
</evidence>
<name>A0A918ATJ5_9PSEU</name>
<comment type="cofactor">
    <cofactor evidence="1">
        <name>pyridoxal 5'-phosphate</name>
        <dbReference type="ChEBI" id="CHEBI:597326"/>
    </cofactor>
</comment>
<dbReference type="Proteomes" id="UP000639606">
    <property type="component" value="Unassembled WGS sequence"/>
</dbReference>
<dbReference type="Pfam" id="PF00291">
    <property type="entry name" value="PALP"/>
    <property type="match status" value="1"/>
</dbReference>
<reference evidence="11" key="1">
    <citation type="journal article" date="2014" name="Int. J. Syst. Evol. Microbiol.">
        <title>Complete genome sequence of Corynebacterium casei LMG S-19264T (=DSM 44701T), isolated from a smear-ripened cheese.</title>
        <authorList>
            <consortium name="US DOE Joint Genome Institute (JGI-PGF)"/>
            <person name="Walter F."/>
            <person name="Albersmeier A."/>
            <person name="Kalinowski J."/>
            <person name="Ruckert C."/>
        </authorList>
    </citation>
    <scope>NUCLEOTIDE SEQUENCE</scope>
    <source>
        <strain evidence="11">JCM 3313</strain>
    </source>
</reference>
<evidence type="ECO:0000256" key="5">
    <source>
        <dbReference type="ARBA" id="ARBA00011738"/>
    </source>
</evidence>
<accession>A0A918ATJ5</accession>
<protein>
    <recommendedName>
        <fullName evidence="7">N-(2-amino-2-carboxyethyl)-L-glutamate synthase</fullName>
        <ecNumber evidence="6">2.5.1.140</ecNumber>
    </recommendedName>
</protein>
<evidence type="ECO:0000256" key="7">
    <source>
        <dbReference type="ARBA" id="ARBA00016985"/>
    </source>
</evidence>
<dbReference type="InterPro" id="IPR001216">
    <property type="entry name" value="P-phosphate_BS"/>
</dbReference>
<evidence type="ECO:0000256" key="8">
    <source>
        <dbReference type="ARBA" id="ARBA00022679"/>
    </source>
</evidence>
<dbReference type="PANTHER" id="PTHR10314">
    <property type="entry name" value="CYSTATHIONINE BETA-SYNTHASE"/>
    <property type="match status" value="1"/>
</dbReference>
<evidence type="ECO:0000313" key="12">
    <source>
        <dbReference type="Proteomes" id="UP000639606"/>
    </source>
</evidence>
<evidence type="ECO:0000313" key="11">
    <source>
        <dbReference type="EMBL" id="GGP82514.1"/>
    </source>
</evidence>
<dbReference type="InterPro" id="IPR023927">
    <property type="entry name" value="SbnA"/>
</dbReference>
<reference evidence="11" key="2">
    <citation type="submission" date="2020-09" db="EMBL/GenBank/DDBJ databases">
        <authorList>
            <person name="Sun Q."/>
            <person name="Ohkuma M."/>
        </authorList>
    </citation>
    <scope>NUCLEOTIDE SEQUENCE</scope>
    <source>
        <strain evidence="11">JCM 3313</strain>
    </source>
</reference>
<evidence type="ECO:0000256" key="9">
    <source>
        <dbReference type="ARBA" id="ARBA00022898"/>
    </source>
</evidence>
<dbReference type="GO" id="GO:0006535">
    <property type="term" value="P:cysteine biosynthetic process from serine"/>
    <property type="evidence" value="ECO:0007669"/>
    <property type="project" value="InterPro"/>
</dbReference>
<dbReference type="EC" id="2.5.1.140" evidence="6"/>
<feature type="domain" description="Tryptophan synthase beta chain-like PALP" evidence="10">
    <location>
        <begin position="40"/>
        <end position="328"/>
    </location>
</feature>
<organism evidence="11 12">
    <name type="scientific">Saccharothrix coeruleofusca</name>
    <dbReference type="NCBI Taxonomy" id="33919"/>
    <lineage>
        <taxon>Bacteria</taxon>
        <taxon>Bacillati</taxon>
        <taxon>Actinomycetota</taxon>
        <taxon>Actinomycetes</taxon>
        <taxon>Pseudonocardiales</taxon>
        <taxon>Pseudonocardiaceae</taxon>
        <taxon>Saccharothrix</taxon>
    </lineage>
</organism>
<comment type="pathway">
    <text evidence="3">Siderophore biosynthesis.</text>
</comment>
<dbReference type="NCBIfam" id="TIGR03945">
    <property type="entry name" value="PLP_SbnA_fam"/>
    <property type="match status" value="1"/>
</dbReference>
<gene>
    <name evidence="11" type="ORF">GCM10010185_65660</name>
</gene>
<dbReference type="PROSITE" id="PS00901">
    <property type="entry name" value="CYS_SYNTHASE"/>
    <property type="match status" value="1"/>
</dbReference>
<comment type="similarity">
    <text evidence="4">Belongs to the cysteine synthase/cystathionine beta-synthase family. SbnA subfamily.</text>
</comment>
<dbReference type="CDD" id="cd01561">
    <property type="entry name" value="CBS_like"/>
    <property type="match status" value="1"/>
</dbReference>
<dbReference type="InterPro" id="IPR001926">
    <property type="entry name" value="TrpB-like_PALP"/>
</dbReference>